<dbReference type="InterPro" id="IPR051925">
    <property type="entry name" value="RNA-binding_domain"/>
</dbReference>
<dbReference type="InterPro" id="IPR001890">
    <property type="entry name" value="RNA-binding_CRM"/>
</dbReference>
<dbReference type="PROSITE" id="PS51295">
    <property type="entry name" value="CRM"/>
    <property type="match status" value="1"/>
</dbReference>
<reference evidence="4 5" key="1">
    <citation type="submission" date="2019-10" db="EMBL/GenBank/DDBJ databases">
        <title>Cardiobacteriales fam. a chemoheterotrophic member of the order Cardiobacteriales, and proposal of Cardiobacteriales fam. nov.</title>
        <authorList>
            <person name="Wang C."/>
        </authorList>
    </citation>
    <scope>NUCLEOTIDE SEQUENCE [LARGE SCALE GENOMIC DNA]</scope>
    <source>
        <strain evidence="4 5">ML27</strain>
    </source>
</reference>
<evidence type="ECO:0000256" key="2">
    <source>
        <dbReference type="PROSITE-ProRule" id="PRU00626"/>
    </source>
</evidence>
<dbReference type="PANTHER" id="PTHR40065">
    <property type="entry name" value="RNA-BINDING PROTEIN YHBY"/>
    <property type="match status" value="1"/>
</dbReference>
<dbReference type="Pfam" id="PF01985">
    <property type="entry name" value="CRS1_YhbY"/>
    <property type="match status" value="1"/>
</dbReference>
<evidence type="ECO:0000313" key="4">
    <source>
        <dbReference type="EMBL" id="MPV86304.1"/>
    </source>
</evidence>
<dbReference type="AlphaFoldDB" id="A0A6N7EU03"/>
<keyword evidence="1 2" id="KW-0694">RNA-binding</keyword>
<keyword evidence="5" id="KW-1185">Reference proteome</keyword>
<dbReference type="SUPFAM" id="SSF75471">
    <property type="entry name" value="YhbY-like"/>
    <property type="match status" value="1"/>
</dbReference>
<dbReference type="InterPro" id="IPR035920">
    <property type="entry name" value="YhbY-like_sf"/>
</dbReference>
<organism evidence="4 5">
    <name type="scientific">Ostreibacterium oceani</name>
    <dbReference type="NCBI Taxonomy" id="2654998"/>
    <lineage>
        <taxon>Bacteria</taxon>
        <taxon>Pseudomonadati</taxon>
        <taxon>Pseudomonadota</taxon>
        <taxon>Gammaproteobacteria</taxon>
        <taxon>Cardiobacteriales</taxon>
        <taxon>Ostreibacteriaceae</taxon>
        <taxon>Ostreibacterium</taxon>
    </lineage>
</organism>
<sequence>MLSNPQVRHLRSLAHHLDAMLQTGDKGLTEAVQKEISIALSAHELIKVKLNAERDERAAMTDEIVAWQQCELVQSIGKTIVLYKHNSKAPKITLPKA</sequence>
<protein>
    <submittedName>
        <fullName evidence="4">Ribosome assembly RNA-binding protein YhbY</fullName>
    </submittedName>
</protein>
<accession>A0A6N7EU03</accession>
<evidence type="ECO:0000259" key="3">
    <source>
        <dbReference type="PROSITE" id="PS51295"/>
    </source>
</evidence>
<dbReference type="SMART" id="SM01103">
    <property type="entry name" value="CRS1_YhbY"/>
    <property type="match status" value="1"/>
</dbReference>
<evidence type="ECO:0000256" key="1">
    <source>
        <dbReference type="ARBA" id="ARBA00022884"/>
    </source>
</evidence>
<dbReference type="Proteomes" id="UP000471298">
    <property type="component" value="Unassembled WGS sequence"/>
</dbReference>
<name>A0A6N7EU03_9GAMM</name>
<feature type="domain" description="CRM" evidence="3">
    <location>
        <begin position="1"/>
        <end position="95"/>
    </location>
</feature>
<proteinExistence type="predicted"/>
<evidence type="ECO:0000313" key="5">
    <source>
        <dbReference type="Proteomes" id="UP000471298"/>
    </source>
</evidence>
<comment type="caution">
    <text evidence="4">The sequence shown here is derived from an EMBL/GenBank/DDBJ whole genome shotgun (WGS) entry which is preliminary data.</text>
</comment>
<dbReference type="PANTHER" id="PTHR40065:SF3">
    <property type="entry name" value="RNA-BINDING PROTEIN YHBY"/>
    <property type="match status" value="1"/>
</dbReference>
<dbReference type="GO" id="GO:0003723">
    <property type="term" value="F:RNA binding"/>
    <property type="evidence" value="ECO:0007669"/>
    <property type="project" value="UniProtKB-UniRule"/>
</dbReference>
<gene>
    <name evidence="4" type="ORF">GCU85_06115</name>
</gene>
<dbReference type="RefSeq" id="WP_152810306.1">
    <property type="nucleotide sequence ID" value="NZ_WHNW01000006.1"/>
</dbReference>
<dbReference type="InParanoid" id="A0A6N7EU03"/>
<dbReference type="FunCoup" id="A0A6N7EU03">
    <property type="interactions" value="224"/>
</dbReference>
<dbReference type="EMBL" id="WHNW01000006">
    <property type="protein sequence ID" value="MPV86304.1"/>
    <property type="molecule type" value="Genomic_DNA"/>
</dbReference>
<dbReference type="Gene3D" id="3.30.110.60">
    <property type="entry name" value="YhbY-like"/>
    <property type="match status" value="1"/>
</dbReference>